<organism evidence="1 2">
    <name type="scientific">Paenibacillus alvei</name>
    <name type="common">Bacillus alvei</name>
    <dbReference type="NCBI Taxonomy" id="44250"/>
    <lineage>
        <taxon>Bacteria</taxon>
        <taxon>Bacillati</taxon>
        <taxon>Bacillota</taxon>
        <taxon>Bacilli</taxon>
        <taxon>Bacillales</taxon>
        <taxon>Paenibacillaceae</taxon>
        <taxon>Paenibacillus</taxon>
    </lineage>
</organism>
<reference evidence="1 2" key="1">
    <citation type="submission" date="2020-05" db="EMBL/GenBank/DDBJ databases">
        <title>Whole genome sequencing and identification of novel metabolites from Paenibacillus alvei strain JR949.</title>
        <authorList>
            <person name="Rajendhran J."/>
            <person name="Sree Pranav P."/>
            <person name="Mahalakshmi B."/>
            <person name="Karthikeyan R."/>
        </authorList>
    </citation>
    <scope>NUCLEOTIDE SEQUENCE [LARGE SCALE GENOMIC DNA]</scope>
    <source>
        <strain evidence="1 2">JR949</strain>
    </source>
</reference>
<dbReference type="RefSeq" id="WP_171418786.1">
    <property type="nucleotide sequence ID" value="NZ_JABFOR010000038.1"/>
</dbReference>
<name>A0AAP7A2I6_PAEAL</name>
<gene>
    <name evidence="1" type="ORF">HMI46_21745</name>
</gene>
<protein>
    <submittedName>
        <fullName evidence="1">Uncharacterized protein</fullName>
    </submittedName>
</protein>
<evidence type="ECO:0000313" key="2">
    <source>
        <dbReference type="Proteomes" id="UP000552038"/>
    </source>
</evidence>
<accession>A0AAP7A2I6</accession>
<evidence type="ECO:0000313" key="1">
    <source>
        <dbReference type="EMBL" id="NOJ73160.1"/>
    </source>
</evidence>
<proteinExistence type="predicted"/>
<dbReference type="AlphaFoldDB" id="A0AAP7A2I6"/>
<sequence length="86" mass="9909">MTEEDIKEFAAALATRYLQVQAEYSLSARYFINMDVTTTPLEKFQAARVQAEKAYGKWLLFNEVIGELPLDIKQAFLKECELLKSE</sequence>
<dbReference type="Proteomes" id="UP000552038">
    <property type="component" value="Unassembled WGS sequence"/>
</dbReference>
<dbReference type="EMBL" id="JABFOR010000038">
    <property type="protein sequence ID" value="NOJ73160.1"/>
    <property type="molecule type" value="Genomic_DNA"/>
</dbReference>
<comment type="caution">
    <text evidence="1">The sequence shown here is derived from an EMBL/GenBank/DDBJ whole genome shotgun (WGS) entry which is preliminary data.</text>
</comment>